<name>A0A3B1JD06_ASTMX</name>
<dbReference type="STRING" id="7994.ENSAMXP00000039715"/>
<keyword evidence="7" id="KW-0539">Nucleus</keyword>
<comment type="similarity">
    <text evidence="3">Belongs to the TRAFAC class dynamin-like GTPase superfamily. Very large inducible GTPase (VLIG) family.</text>
</comment>
<dbReference type="GO" id="GO:0005737">
    <property type="term" value="C:cytoplasm"/>
    <property type="evidence" value="ECO:0007669"/>
    <property type="project" value="UniProtKB-SubCell"/>
</dbReference>
<dbReference type="GeneTree" id="ENSGT00940000163472"/>
<reference evidence="12" key="1">
    <citation type="submission" date="2013-03" db="EMBL/GenBank/DDBJ databases">
        <authorList>
            <person name="Jeffery W."/>
            <person name="Warren W."/>
            <person name="Wilson R.K."/>
        </authorList>
    </citation>
    <scope>NUCLEOTIDE SEQUENCE</scope>
    <source>
        <strain evidence="12">female</strain>
    </source>
</reference>
<organism evidence="11 12">
    <name type="scientific">Astyanax mexicanus</name>
    <name type="common">Blind cave fish</name>
    <name type="synonym">Astyanax fasciatus mexicanus</name>
    <dbReference type="NCBI Taxonomy" id="7994"/>
    <lineage>
        <taxon>Eukaryota</taxon>
        <taxon>Metazoa</taxon>
        <taxon>Chordata</taxon>
        <taxon>Craniata</taxon>
        <taxon>Vertebrata</taxon>
        <taxon>Euteleostomi</taxon>
        <taxon>Actinopterygii</taxon>
        <taxon>Neopterygii</taxon>
        <taxon>Teleostei</taxon>
        <taxon>Ostariophysi</taxon>
        <taxon>Characiformes</taxon>
        <taxon>Characoidei</taxon>
        <taxon>Acestrorhamphidae</taxon>
        <taxon>Acestrorhamphinae</taxon>
        <taxon>Astyanax</taxon>
    </lineage>
</organism>
<dbReference type="PANTHER" id="PTHR22796">
    <property type="entry name" value="URG4-RELATED"/>
    <property type="match status" value="1"/>
</dbReference>
<dbReference type="Proteomes" id="UP000018467">
    <property type="component" value="Unassembled WGS sequence"/>
</dbReference>
<feature type="coiled-coil region" evidence="8">
    <location>
        <begin position="387"/>
        <end position="459"/>
    </location>
</feature>
<dbReference type="Gene3D" id="3.40.50.300">
    <property type="entry name" value="P-loop containing nucleotide triphosphate hydrolases"/>
    <property type="match status" value="1"/>
</dbReference>
<dbReference type="InterPro" id="IPR030383">
    <property type="entry name" value="G_VLIG_dom"/>
</dbReference>
<dbReference type="AlphaFoldDB" id="A0A3B1JD06"/>
<dbReference type="PROSITE" id="PS51717">
    <property type="entry name" value="G_VLIG"/>
    <property type="match status" value="1"/>
</dbReference>
<proteinExistence type="inferred from homology"/>
<dbReference type="InterPro" id="IPR057365">
    <property type="entry name" value="URGCP"/>
</dbReference>
<reference evidence="11" key="3">
    <citation type="submission" date="2025-08" db="UniProtKB">
        <authorList>
            <consortium name="Ensembl"/>
        </authorList>
    </citation>
    <scope>IDENTIFICATION</scope>
</reference>
<evidence type="ECO:0000313" key="12">
    <source>
        <dbReference type="Proteomes" id="UP000018467"/>
    </source>
</evidence>
<evidence type="ECO:0000256" key="1">
    <source>
        <dbReference type="ARBA" id="ARBA00004123"/>
    </source>
</evidence>
<evidence type="ECO:0000256" key="2">
    <source>
        <dbReference type="ARBA" id="ARBA00004496"/>
    </source>
</evidence>
<evidence type="ECO:0000256" key="6">
    <source>
        <dbReference type="ARBA" id="ARBA00023134"/>
    </source>
</evidence>
<dbReference type="GO" id="GO:0005525">
    <property type="term" value="F:GTP binding"/>
    <property type="evidence" value="ECO:0007669"/>
    <property type="project" value="UniProtKB-KW"/>
</dbReference>
<evidence type="ECO:0000259" key="10">
    <source>
        <dbReference type="PROSITE" id="PS51717"/>
    </source>
</evidence>
<keyword evidence="12" id="KW-1185">Reference proteome</keyword>
<evidence type="ECO:0000256" key="9">
    <source>
        <dbReference type="SAM" id="MobiDB-lite"/>
    </source>
</evidence>
<dbReference type="Pfam" id="PF25683">
    <property type="entry name" value="URGCP_GTPase"/>
    <property type="match status" value="1"/>
</dbReference>
<keyword evidence="5" id="KW-0547">Nucleotide-binding</keyword>
<sequence>EASKEQTCAVDGRSRRIDDLFERLGLDVNFRNKLTKGFFLELSPSSIQNKESKTEKDLVHTFMQRLLTLDYTAKHLSVETEGPIPKSQHTAGKGSLFAKKKENKRTRVHPMDVQMAVFLCSDHFLQQIMATKLSQCQYAVPLLLPNPFTGNIEFPLWTMRQISKSWKTTDTSGRVTSKTLPMYKAQTPMVAFFRVGSISSSKSQLMNRLINEKHDTFFHRDCPGSIRKRLLMDGVVEIAWYLPSGKSTDHFSDCVAFCNLHGDSSINETQRKILTEMSSVNVVLLPQLDENDNKMVIVQELFEGSKPLIVVLTDEEDYYEDDDEDDEDDAVSEIGERKYRVSLKGRNQSDVSVALREVIKNCLSEQPVTFSLEKIAEHSEMKVDENNEDCQRGKEAAQEMMRFLEREDPTTVKEKYLPCQGKLWHDWSQKNKDLRRLRSENIELEKSEKEYELREIRKKQQNHGISELMGLFLGSLRSLSESKKTYFLKYVKILLDDFTSDTLSDILQEYDQKWSVVLISNKLNAATFGLEHMLREMGQIYEASVSERREDRVNDGDLSYLPELAAELIISGNPMELMDGDAAHVPLIWVSAVLDEVIRKLGDQRVFVLSVLGIQSSGKSTMLNAMFGLQFAVSAGRCTRGAFMQLVKVSEEMKEELNFDYILVVDTEGLRALELAGTDTIHHDNELATFVVGLGNMTLINIFGENPSEMQDILQIVVQAFMRMKKVRLNPSCVFVHQNVTDVAAGEKMMEGRRRLQEKLDEMTKLAAKDEVYDAECFSDIIAFDVQKDVKYFSQLWEGSPPMAPPNPRYSENVQELKRDIVSRASKTNCMKLSQFQQRVKDLWEFSLVILHSQNSEA</sequence>
<reference evidence="11" key="4">
    <citation type="submission" date="2025-09" db="UniProtKB">
        <authorList>
            <consortium name="Ensembl"/>
        </authorList>
    </citation>
    <scope>IDENTIFICATION</scope>
</reference>
<dbReference type="Pfam" id="PF25496">
    <property type="entry name" value="URGCP"/>
    <property type="match status" value="1"/>
</dbReference>
<dbReference type="InParanoid" id="A0A3B1JD06"/>
<evidence type="ECO:0000256" key="5">
    <source>
        <dbReference type="ARBA" id="ARBA00022741"/>
    </source>
</evidence>
<dbReference type="Bgee" id="ENSAMXG00000036169">
    <property type="expression patterns" value="Expressed in mesonephros and 7 other cell types or tissues"/>
</dbReference>
<feature type="region of interest" description="Disordered" evidence="9">
    <location>
        <begin position="82"/>
        <end position="103"/>
    </location>
</feature>
<keyword evidence="4" id="KW-0963">Cytoplasm</keyword>
<evidence type="ECO:0000256" key="3">
    <source>
        <dbReference type="ARBA" id="ARBA00006828"/>
    </source>
</evidence>
<dbReference type="PANTHER" id="PTHR22796:SF6">
    <property type="entry name" value="INTERFERON-INDUCED VERY LARGE GTPASE 1-RELATED"/>
    <property type="match status" value="1"/>
</dbReference>
<reference evidence="12" key="2">
    <citation type="journal article" date="2014" name="Nat. Commun.">
        <title>The cavefish genome reveals candidate genes for eye loss.</title>
        <authorList>
            <person name="McGaugh S.E."/>
            <person name="Gross J.B."/>
            <person name="Aken B."/>
            <person name="Blin M."/>
            <person name="Borowsky R."/>
            <person name="Chalopin D."/>
            <person name="Hinaux H."/>
            <person name="Jeffery W.R."/>
            <person name="Keene A."/>
            <person name="Ma L."/>
            <person name="Minx P."/>
            <person name="Murphy D."/>
            <person name="O'Quin K.E."/>
            <person name="Retaux S."/>
            <person name="Rohner N."/>
            <person name="Searle S.M."/>
            <person name="Stahl B.A."/>
            <person name="Tabin C."/>
            <person name="Volff J.N."/>
            <person name="Yoshizawa M."/>
            <person name="Warren W.C."/>
        </authorList>
    </citation>
    <scope>NUCLEOTIDE SEQUENCE [LARGE SCALE GENOMIC DNA]</scope>
    <source>
        <strain evidence="12">female</strain>
    </source>
</reference>
<evidence type="ECO:0000256" key="8">
    <source>
        <dbReference type="SAM" id="Coils"/>
    </source>
</evidence>
<dbReference type="InterPro" id="IPR027417">
    <property type="entry name" value="P-loop_NTPase"/>
</dbReference>
<accession>A0A3B1JD06</accession>
<comment type="subcellular location">
    <subcellularLocation>
        <location evidence="2">Cytoplasm</location>
    </subcellularLocation>
    <subcellularLocation>
        <location evidence="1">Nucleus</location>
    </subcellularLocation>
</comment>
<evidence type="ECO:0000256" key="7">
    <source>
        <dbReference type="ARBA" id="ARBA00023242"/>
    </source>
</evidence>
<dbReference type="GO" id="GO:0005634">
    <property type="term" value="C:nucleus"/>
    <property type="evidence" value="ECO:0007669"/>
    <property type="project" value="UniProtKB-SubCell"/>
</dbReference>
<dbReference type="Ensembl" id="ENSAMXT00000046137.1">
    <property type="protein sequence ID" value="ENSAMXP00000039715.1"/>
    <property type="gene ID" value="ENSAMXG00000036169.1"/>
</dbReference>
<keyword evidence="6" id="KW-0342">GTP-binding</keyword>
<feature type="domain" description="VLIG-type G" evidence="10">
    <location>
        <begin position="603"/>
        <end position="844"/>
    </location>
</feature>
<keyword evidence="8" id="KW-0175">Coiled coil</keyword>
<protein>
    <submittedName>
        <fullName evidence="11">Zmp:0000000912</fullName>
    </submittedName>
</protein>
<evidence type="ECO:0000313" key="11">
    <source>
        <dbReference type="Ensembl" id="ENSAMXP00000039715.1"/>
    </source>
</evidence>
<dbReference type="SUPFAM" id="SSF52540">
    <property type="entry name" value="P-loop containing nucleoside triphosphate hydrolases"/>
    <property type="match status" value="1"/>
</dbReference>
<evidence type="ECO:0000256" key="4">
    <source>
        <dbReference type="ARBA" id="ARBA00022490"/>
    </source>
</evidence>